<accession>A0A8H3C4Q1</accession>
<dbReference type="PANTHER" id="PTHR43070">
    <property type="match status" value="1"/>
</dbReference>
<evidence type="ECO:0000256" key="14">
    <source>
        <dbReference type="PIRSR" id="PIRSR036497-1"/>
    </source>
</evidence>
<dbReference type="InterPro" id="IPR022697">
    <property type="entry name" value="HDH_short"/>
</dbReference>
<dbReference type="InterPro" id="IPR036291">
    <property type="entry name" value="NAD(P)-bd_dom_sf"/>
</dbReference>
<proteinExistence type="inferred from homology"/>
<keyword evidence="9 15" id="KW-0521">NADP</keyword>
<dbReference type="Proteomes" id="UP000663843">
    <property type="component" value="Unassembled WGS sequence"/>
</dbReference>
<comment type="caution">
    <text evidence="18">The sequence shown here is derived from an EMBL/GenBank/DDBJ whole genome shotgun (WGS) entry which is preliminary data.</text>
</comment>
<keyword evidence="8" id="KW-0791">Threonine biosynthesis</keyword>
<dbReference type="Pfam" id="PF03447">
    <property type="entry name" value="NAD_binding_3"/>
    <property type="match status" value="1"/>
</dbReference>
<dbReference type="GO" id="GO:0009086">
    <property type="term" value="P:methionine biosynthetic process"/>
    <property type="evidence" value="ECO:0007669"/>
    <property type="project" value="UniProtKB-KW"/>
</dbReference>
<comment type="similarity">
    <text evidence="4">Belongs to the homoserine dehydrogenase family.</text>
</comment>
<dbReference type="AlphaFoldDB" id="A0A8H3C4Q1"/>
<comment type="catalytic activity">
    <reaction evidence="12">
        <text>L-homoserine + NADP(+) = L-aspartate 4-semialdehyde + NADPH + H(+)</text>
        <dbReference type="Rhea" id="RHEA:15761"/>
        <dbReference type="ChEBI" id="CHEBI:15378"/>
        <dbReference type="ChEBI" id="CHEBI:57476"/>
        <dbReference type="ChEBI" id="CHEBI:57783"/>
        <dbReference type="ChEBI" id="CHEBI:58349"/>
        <dbReference type="ChEBI" id="CHEBI:537519"/>
        <dbReference type="EC" id="1.1.1.3"/>
    </reaction>
    <physiologicalReaction direction="right-to-left" evidence="12">
        <dbReference type="Rhea" id="RHEA:15763"/>
    </physiologicalReaction>
</comment>
<evidence type="ECO:0000256" key="7">
    <source>
        <dbReference type="ARBA" id="ARBA00022605"/>
    </source>
</evidence>
<comment type="cofactor">
    <cofactor evidence="1">
        <name>a metal cation</name>
        <dbReference type="ChEBI" id="CHEBI:25213"/>
    </cofactor>
</comment>
<dbReference type="GO" id="GO:0009090">
    <property type="term" value="P:homoserine biosynthetic process"/>
    <property type="evidence" value="ECO:0007669"/>
    <property type="project" value="TreeGrafter"/>
</dbReference>
<dbReference type="GO" id="GO:0004412">
    <property type="term" value="F:homoserine dehydrogenase activity"/>
    <property type="evidence" value="ECO:0007669"/>
    <property type="project" value="UniProtKB-EC"/>
</dbReference>
<keyword evidence="7" id="KW-0028">Amino-acid biosynthesis</keyword>
<comment type="function">
    <text evidence="13">Catalyzes the conversion of L-aspartate-beta-semialdehyde (L-Asa) to L-homoserine (L-Hse), the third step in the biosynthesis of amino acids that derive from aspartate (the aspartate family of amino acids), including methioinine and threonine, the latter of which is a precursor to isoleucine; production of homoserine leads to a branch-point in the pathway as it can either be O-phosphorylated for processing to threonine, or O-acylated for processing to methionine.</text>
</comment>
<feature type="domain" description="Homoserine dehydrogenase catalytic" evidence="16">
    <location>
        <begin position="145"/>
        <end position="353"/>
    </location>
</feature>
<gene>
    <name evidence="18" type="ORF">RDB_LOCUS106907</name>
</gene>
<dbReference type="InterPro" id="IPR001342">
    <property type="entry name" value="HDH_cat"/>
</dbReference>
<dbReference type="InterPro" id="IPR011147">
    <property type="entry name" value="Bifunc_Aspkin/hSer_DH"/>
</dbReference>
<evidence type="ECO:0000256" key="3">
    <source>
        <dbReference type="ARBA" id="ARBA00005062"/>
    </source>
</evidence>
<sequence length="355" mass="37518">MPINVAIVGVGLVGSETISQLARLSQFRIVALSNSKKLLFNPSGVSLSSWQSELASSDSKPDLDQLTRSLAELRAQGTKVALVDNTSSDVVAGLYPTFLSAGIDVVTPNKKAYSSDLGLYQRIKDASAQSQSRYLNESTVGAGLPIISTLKDLIATGDKVIKIEGVLSGTLSYIFNEYSKPGGGDAAFSSIVKIAREKGYTEPHPGDDLNGADVARKLTILSRMIPELTSTLPEGYKSVSITSLVPDALAGIESGDEFVARLPEFDAEKAKLRDEATKEGKVLRYAGVIDVKSGTIKAALEKYPVDHPFATALGGSDNIIAFHTERYSPRPLIVQGAGAGATVTAMGVVSDLLKL</sequence>
<feature type="binding site" evidence="15">
    <location>
        <position position="86"/>
    </location>
    <ligand>
        <name>NADPH</name>
        <dbReference type="ChEBI" id="CHEBI:57783"/>
    </ligand>
</feature>
<dbReference type="UniPathway" id="UPA00051">
    <property type="reaction ID" value="UER00465"/>
</dbReference>
<evidence type="ECO:0000313" key="18">
    <source>
        <dbReference type="EMBL" id="CAE6471533.1"/>
    </source>
</evidence>
<evidence type="ECO:0000256" key="15">
    <source>
        <dbReference type="PIRSR" id="PIRSR036497-2"/>
    </source>
</evidence>
<dbReference type="Gene3D" id="3.40.50.720">
    <property type="entry name" value="NAD(P)-binding Rossmann-like Domain"/>
    <property type="match status" value="1"/>
</dbReference>
<dbReference type="SUPFAM" id="SSF51735">
    <property type="entry name" value="NAD(P)-binding Rossmann-fold domains"/>
    <property type="match status" value="1"/>
</dbReference>
<dbReference type="PIRSF" id="PIRSF036497">
    <property type="entry name" value="HDH_short"/>
    <property type="match status" value="1"/>
</dbReference>
<feature type="domain" description="Aspartate/homoserine dehydrogenase NAD-binding" evidence="17">
    <location>
        <begin position="9"/>
        <end position="135"/>
    </location>
</feature>
<evidence type="ECO:0000256" key="1">
    <source>
        <dbReference type="ARBA" id="ARBA00001920"/>
    </source>
</evidence>
<evidence type="ECO:0000256" key="4">
    <source>
        <dbReference type="ARBA" id="ARBA00006753"/>
    </source>
</evidence>
<comment type="pathway">
    <text evidence="2">Amino-acid biosynthesis; L-threonine biosynthesis; L-threonine from L-aspartate: step 3/5.</text>
</comment>
<feature type="binding site" evidence="15">
    <location>
        <position position="202"/>
    </location>
    <ligand>
        <name>L-homoserine</name>
        <dbReference type="ChEBI" id="CHEBI:57476"/>
    </ligand>
</feature>
<dbReference type="FunFam" id="3.30.360.10:FF:000006">
    <property type="entry name" value="Bifunctional aspartokinase/homoserine dehydrogenase"/>
    <property type="match status" value="1"/>
</dbReference>
<dbReference type="SUPFAM" id="SSF55347">
    <property type="entry name" value="Glyceraldehyde-3-phosphate dehydrogenase-like, C-terminal domain"/>
    <property type="match status" value="1"/>
</dbReference>
<feature type="binding site" evidence="15">
    <location>
        <begin position="9"/>
        <end position="14"/>
    </location>
    <ligand>
        <name>NADP(+)</name>
        <dbReference type="ChEBI" id="CHEBI:58349"/>
    </ligand>
</feature>
<evidence type="ECO:0000259" key="17">
    <source>
        <dbReference type="Pfam" id="PF03447"/>
    </source>
</evidence>
<evidence type="ECO:0000256" key="8">
    <source>
        <dbReference type="ARBA" id="ARBA00022697"/>
    </source>
</evidence>
<evidence type="ECO:0000256" key="11">
    <source>
        <dbReference type="ARBA" id="ARBA00023167"/>
    </source>
</evidence>
<dbReference type="Gene3D" id="3.30.360.10">
    <property type="entry name" value="Dihydrodipicolinate Reductase, domain 2"/>
    <property type="match status" value="1"/>
</dbReference>
<dbReference type="PANTHER" id="PTHR43070:SF5">
    <property type="entry name" value="HOMOSERINE DEHYDROGENASE"/>
    <property type="match status" value="1"/>
</dbReference>
<evidence type="ECO:0000259" key="16">
    <source>
        <dbReference type="Pfam" id="PF00742"/>
    </source>
</evidence>
<dbReference type="GO" id="GO:0050661">
    <property type="term" value="F:NADP binding"/>
    <property type="evidence" value="ECO:0007669"/>
    <property type="project" value="InterPro"/>
</dbReference>
<evidence type="ECO:0000256" key="12">
    <source>
        <dbReference type="ARBA" id="ARBA00048841"/>
    </source>
</evidence>
<feature type="active site" description="Proton donor" evidence="14">
    <location>
        <position position="217"/>
    </location>
</feature>
<reference evidence="18" key="1">
    <citation type="submission" date="2021-01" db="EMBL/GenBank/DDBJ databases">
        <authorList>
            <person name="Kaushik A."/>
        </authorList>
    </citation>
    <scope>NUCLEOTIDE SEQUENCE</scope>
    <source>
        <strain evidence="18">AG2-2IIIB</strain>
    </source>
</reference>
<dbReference type="UniPathway" id="UPA00050">
    <property type="reaction ID" value="UER00063"/>
</dbReference>
<evidence type="ECO:0000313" key="19">
    <source>
        <dbReference type="Proteomes" id="UP000663843"/>
    </source>
</evidence>
<evidence type="ECO:0000256" key="6">
    <source>
        <dbReference type="ARBA" id="ARBA00013376"/>
    </source>
</evidence>
<keyword evidence="11" id="KW-0486">Methionine biosynthesis</keyword>
<dbReference type="EC" id="1.1.1.3" evidence="5"/>
<protein>
    <recommendedName>
        <fullName evidence="6">Homoserine dehydrogenase</fullName>
        <ecNumber evidence="5">1.1.1.3</ecNumber>
    </recommendedName>
</protein>
<evidence type="ECO:0000256" key="13">
    <source>
        <dbReference type="ARBA" id="ARBA00059589"/>
    </source>
</evidence>
<organism evidence="18 19">
    <name type="scientific">Rhizoctonia solani</name>
    <dbReference type="NCBI Taxonomy" id="456999"/>
    <lineage>
        <taxon>Eukaryota</taxon>
        <taxon>Fungi</taxon>
        <taxon>Dikarya</taxon>
        <taxon>Basidiomycota</taxon>
        <taxon>Agaricomycotina</taxon>
        <taxon>Agaricomycetes</taxon>
        <taxon>Cantharellales</taxon>
        <taxon>Ceratobasidiaceae</taxon>
        <taxon>Rhizoctonia</taxon>
    </lineage>
</organism>
<dbReference type="Pfam" id="PF00742">
    <property type="entry name" value="Homoserine_dh"/>
    <property type="match status" value="1"/>
</dbReference>
<evidence type="ECO:0000256" key="5">
    <source>
        <dbReference type="ARBA" id="ARBA00013213"/>
    </source>
</evidence>
<keyword evidence="10" id="KW-0560">Oxidoreductase</keyword>
<dbReference type="InterPro" id="IPR005106">
    <property type="entry name" value="Asp/hSer_DH_NAD-bd"/>
</dbReference>
<feature type="binding site" evidence="15">
    <location>
        <position position="110"/>
    </location>
    <ligand>
        <name>NADPH</name>
        <dbReference type="ChEBI" id="CHEBI:57783"/>
    </ligand>
</feature>
<comment type="pathway">
    <text evidence="3">Amino-acid biosynthesis; L-methionine biosynthesis via de novo pathway; L-homoserine from L-aspartate: step 3/3.</text>
</comment>
<evidence type="ECO:0000256" key="2">
    <source>
        <dbReference type="ARBA" id="ARBA00005056"/>
    </source>
</evidence>
<evidence type="ECO:0000256" key="9">
    <source>
        <dbReference type="ARBA" id="ARBA00022857"/>
    </source>
</evidence>
<evidence type="ECO:0000256" key="10">
    <source>
        <dbReference type="ARBA" id="ARBA00023002"/>
    </source>
</evidence>
<dbReference type="EMBL" id="CAJMWT010003434">
    <property type="protein sequence ID" value="CAE6471533.1"/>
    <property type="molecule type" value="Genomic_DNA"/>
</dbReference>
<dbReference type="GO" id="GO:0009088">
    <property type="term" value="P:threonine biosynthetic process"/>
    <property type="evidence" value="ECO:0007669"/>
    <property type="project" value="UniProtKB-UniPathway"/>
</dbReference>
<name>A0A8H3C4Q1_9AGAM</name>